<gene>
    <name evidence="9" type="ORF">EDC14_102826</name>
</gene>
<sequence length="321" mass="35702">MILLPQRSFGRAEAPFQRKVMMMADSNSKSSSWLVVAAFLLPSFLGFFLFVLVPMMATVGLAFTDYSGGFTYQWIGLKNFVRAFTSTSFINALTNTVNFTVVSVVAQIVLGFCFAVLLNKKIVARNFFRAVIFLPVVLSMVAISLVFMVILHPDKGPINGFLTSLGMTPIPWLTSPKTALLTIILVTIWQSFGYYMILFLSGLQAINLELYEAADIDGASKWRQLWNITIPMLSPTTFFCVIMAIINSFKVFDPIFVMTGGQLGGGPGDSTTVLVFDIYKNAFSYYKMGYASAEAVILLLIVLVVTIIQYRGQKKWVTYDL</sequence>
<keyword evidence="3" id="KW-1003">Cell membrane</keyword>
<feature type="transmembrane region" description="Helical" evidence="7">
    <location>
        <begin position="97"/>
        <end position="118"/>
    </location>
</feature>
<evidence type="ECO:0000313" key="9">
    <source>
        <dbReference type="EMBL" id="TCL62070.1"/>
    </source>
</evidence>
<dbReference type="SUPFAM" id="SSF161098">
    <property type="entry name" value="MetI-like"/>
    <property type="match status" value="1"/>
</dbReference>
<feature type="transmembrane region" description="Helical" evidence="7">
    <location>
        <begin position="179"/>
        <end position="203"/>
    </location>
</feature>
<evidence type="ECO:0000256" key="4">
    <source>
        <dbReference type="ARBA" id="ARBA00022692"/>
    </source>
</evidence>
<dbReference type="SUPFAM" id="SSF160964">
    <property type="entry name" value="MalF N-terminal region-like"/>
    <property type="match status" value="1"/>
</dbReference>
<dbReference type="EMBL" id="SLUN01000028">
    <property type="protein sequence ID" value="TCL62070.1"/>
    <property type="molecule type" value="Genomic_DNA"/>
</dbReference>
<dbReference type="CDD" id="cd06261">
    <property type="entry name" value="TM_PBP2"/>
    <property type="match status" value="1"/>
</dbReference>
<dbReference type="Gene3D" id="1.20.58.370">
    <property type="entry name" value="MalF N-terminal region-like"/>
    <property type="match status" value="1"/>
</dbReference>
<dbReference type="GO" id="GO:0055085">
    <property type="term" value="P:transmembrane transport"/>
    <property type="evidence" value="ECO:0007669"/>
    <property type="project" value="InterPro"/>
</dbReference>
<dbReference type="PROSITE" id="PS50928">
    <property type="entry name" value="ABC_TM1"/>
    <property type="match status" value="1"/>
</dbReference>
<dbReference type="Proteomes" id="UP000295008">
    <property type="component" value="Unassembled WGS sequence"/>
</dbReference>
<evidence type="ECO:0000256" key="5">
    <source>
        <dbReference type="ARBA" id="ARBA00022989"/>
    </source>
</evidence>
<proteinExistence type="inferred from homology"/>
<comment type="caution">
    <text evidence="9">The sequence shown here is derived from an EMBL/GenBank/DDBJ whole genome shotgun (WGS) entry which is preliminary data.</text>
</comment>
<feature type="domain" description="ABC transmembrane type-1" evidence="8">
    <location>
        <begin position="93"/>
        <end position="309"/>
    </location>
</feature>
<dbReference type="InterPro" id="IPR051393">
    <property type="entry name" value="ABC_transporter_permease"/>
</dbReference>
<comment type="subcellular location">
    <subcellularLocation>
        <location evidence="1 7">Cell membrane</location>
        <topology evidence="1 7">Multi-pass membrane protein</topology>
    </subcellularLocation>
</comment>
<dbReference type="InterPro" id="IPR035277">
    <property type="entry name" value="MalF_N"/>
</dbReference>
<reference evidence="9 10" key="1">
    <citation type="submission" date="2019-03" db="EMBL/GenBank/DDBJ databases">
        <title>Genomic Encyclopedia of Type Strains, Phase IV (KMG-IV): sequencing the most valuable type-strain genomes for metagenomic binning, comparative biology and taxonomic classification.</title>
        <authorList>
            <person name="Goeker M."/>
        </authorList>
    </citation>
    <scope>NUCLEOTIDE SEQUENCE [LARGE SCALE GENOMIC DNA]</scope>
    <source>
        <strain evidence="9 10">LX-B</strain>
    </source>
</reference>
<dbReference type="OrthoDB" id="9786413at2"/>
<dbReference type="AlphaFoldDB" id="A0A4R1R947"/>
<dbReference type="Gene3D" id="1.10.3720.10">
    <property type="entry name" value="MetI-like"/>
    <property type="match status" value="1"/>
</dbReference>
<protein>
    <submittedName>
        <fullName evidence="9">Carbohydrate ABC transporter membrane protein 1 (CUT1 family)</fullName>
    </submittedName>
</protein>
<feature type="transmembrane region" description="Helical" evidence="7">
    <location>
        <begin position="224"/>
        <end position="246"/>
    </location>
</feature>
<comment type="similarity">
    <text evidence="7">Belongs to the binding-protein-dependent transport system permease family.</text>
</comment>
<evidence type="ECO:0000256" key="2">
    <source>
        <dbReference type="ARBA" id="ARBA00022448"/>
    </source>
</evidence>
<evidence type="ECO:0000259" key="8">
    <source>
        <dbReference type="PROSITE" id="PS50928"/>
    </source>
</evidence>
<evidence type="ECO:0000256" key="6">
    <source>
        <dbReference type="ARBA" id="ARBA00023136"/>
    </source>
</evidence>
<dbReference type="InterPro" id="IPR000515">
    <property type="entry name" value="MetI-like"/>
</dbReference>
<keyword evidence="10" id="KW-1185">Reference proteome</keyword>
<keyword evidence="6 7" id="KW-0472">Membrane</keyword>
<keyword evidence="5 7" id="KW-1133">Transmembrane helix</keyword>
<organism evidence="9 10">
    <name type="scientific">Hydrogenispora ethanolica</name>
    <dbReference type="NCBI Taxonomy" id="1082276"/>
    <lineage>
        <taxon>Bacteria</taxon>
        <taxon>Bacillati</taxon>
        <taxon>Bacillota</taxon>
        <taxon>Hydrogenispora</taxon>
    </lineage>
</organism>
<name>A0A4R1R947_HYDET</name>
<keyword evidence="2 7" id="KW-0813">Transport</keyword>
<evidence type="ECO:0000256" key="3">
    <source>
        <dbReference type="ARBA" id="ARBA00022475"/>
    </source>
</evidence>
<dbReference type="GO" id="GO:0005886">
    <property type="term" value="C:plasma membrane"/>
    <property type="evidence" value="ECO:0007669"/>
    <property type="project" value="UniProtKB-SubCell"/>
</dbReference>
<dbReference type="InterPro" id="IPR035906">
    <property type="entry name" value="MetI-like_sf"/>
</dbReference>
<keyword evidence="4 7" id="KW-0812">Transmembrane</keyword>
<evidence type="ECO:0000313" key="10">
    <source>
        <dbReference type="Proteomes" id="UP000295008"/>
    </source>
</evidence>
<feature type="transmembrane region" description="Helical" evidence="7">
    <location>
        <begin position="288"/>
        <end position="308"/>
    </location>
</feature>
<dbReference type="Pfam" id="PF00528">
    <property type="entry name" value="BPD_transp_1"/>
    <property type="match status" value="1"/>
</dbReference>
<dbReference type="PANTHER" id="PTHR30193">
    <property type="entry name" value="ABC TRANSPORTER PERMEASE PROTEIN"/>
    <property type="match status" value="1"/>
</dbReference>
<dbReference type="PANTHER" id="PTHR30193:SF37">
    <property type="entry name" value="INNER MEMBRANE ABC TRANSPORTER PERMEASE PROTEIN YCJO"/>
    <property type="match status" value="1"/>
</dbReference>
<evidence type="ECO:0000256" key="1">
    <source>
        <dbReference type="ARBA" id="ARBA00004651"/>
    </source>
</evidence>
<accession>A0A4R1R947</accession>
<evidence type="ECO:0000256" key="7">
    <source>
        <dbReference type="RuleBase" id="RU363032"/>
    </source>
</evidence>
<feature type="transmembrane region" description="Helical" evidence="7">
    <location>
        <begin position="130"/>
        <end position="151"/>
    </location>
</feature>